<sequence>MVISISAPEVVRATSKVQPKRAFQTALNRLPIYQRQRDAHMRFRLPIAVLALTAMTACGGFSSRLNPFKWFKRSAPAPVVSVETPADPRPLVANVLSMQIESYPGGAIVRATGLPPTQGYWSAELIPQPVDENGTLVLEFHVFPPAGATAVVNQQSREITVAYNLSDIRLQEINQIVVQGASNARASRR</sequence>
<proteinExistence type="predicted"/>
<evidence type="ECO:0000313" key="2">
    <source>
        <dbReference type="EMBL" id="GLS88050.1"/>
    </source>
</evidence>
<keyword evidence="1" id="KW-1133">Transmembrane helix</keyword>
<keyword evidence="1" id="KW-0472">Membrane</keyword>
<feature type="transmembrane region" description="Helical" evidence="1">
    <location>
        <begin position="43"/>
        <end position="63"/>
    </location>
</feature>
<evidence type="ECO:0000313" key="3">
    <source>
        <dbReference type="Proteomes" id="UP001157355"/>
    </source>
</evidence>
<dbReference type="EMBL" id="BSPP01000010">
    <property type="protein sequence ID" value="GLS88050.1"/>
    <property type="molecule type" value="Genomic_DNA"/>
</dbReference>
<evidence type="ECO:0000256" key="1">
    <source>
        <dbReference type="SAM" id="Phobius"/>
    </source>
</evidence>
<comment type="caution">
    <text evidence="2">The sequence shown here is derived from an EMBL/GenBank/DDBJ whole genome shotgun (WGS) entry which is preliminary data.</text>
</comment>
<organism evidence="2 3">
    <name type="scientific">Cypionkella aquatica</name>
    <dbReference type="NCBI Taxonomy" id="1756042"/>
    <lineage>
        <taxon>Bacteria</taxon>
        <taxon>Pseudomonadati</taxon>
        <taxon>Pseudomonadota</taxon>
        <taxon>Alphaproteobacteria</taxon>
        <taxon>Rhodobacterales</taxon>
        <taxon>Paracoccaceae</taxon>
        <taxon>Cypionkella</taxon>
    </lineage>
</organism>
<reference evidence="2 3" key="1">
    <citation type="journal article" date="2014" name="Int. J. Syst. Evol. Microbiol.">
        <title>Complete genome sequence of Corynebacterium casei LMG S-19264T (=DSM 44701T), isolated from a smear-ripened cheese.</title>
        <authorList>
            <consortium name="US DOE Joint Genome Institute (JGI-PGF)"/>
            <person name="Walter F."/>
            <person name="Albersmeier A."/>
            <person name="Kalinowski J."/>
            <person name="Ruckert C."/>
        </authorList>
    </citation>
    <scope>NUCLEOTIDE SEQUENCE [LARGE SCALE GENOMIC DNA]</scope>
    <source>
        <strain evidence="2 3">NBRC 111766</strain>
    </source>
</reference>
<protein>
    <submittedName>
        <fullName evidence="2">Uncharacterized protein</fullName>
    </submittedName>
</protein>
<gene>
    <name evidence="2" type="ORF">GCM10010873_30240</name>
</gene>
<accession>A0AA37TZ22</accession>
<keyword evidence="1" id="KW-0812">Transmembrane</keyword>
<name>A0AA37TZ22_9RHOB</name>
<dbReference type="Proteomes" id="UP001157355">
    <property type="component" value="Unassembled WGS sequence"/>
</dbReference>
<keyword evidence="3" id="KW-1185">Reference proteome</keyword>
<dbReference type="AlphaFoldDB" id="A0AA37TZ22"/>